<dbReference type="Pfam" id="PF05064">
    <property type="entry name" value="Nsp1_C"/>
    <property type="match status" value="1"/>
</dbReference>
<dbReference type="EMBL" id="JACGWM010000001">
    <property type="protein sequence ID" value="KAL0397718.1"/>
    <property type="molecule type" value="Genomic_DNA"/>
</dbReference>
<dbReference type="GO" id="GO:0005543">
    <property type="term" value="F:phospholipid binding"/>
    <property type="evidence" value="ECO:0007669"/>
    <property type="project" value="TreeGrafter"/>
</dbReference>
<feature type="region of interest" description="Disordered" evidence="10">
    <location>
        <begin position="38"/>
        <end position="74"/>
    </location>
</feature>
<keyword evidence="4" id="KW-0509">mRNA transport</keyword>
<feature type="coiled-coil region" evidence="9">
    <location>
        <begin position="739"/>
        <end position="804"/>
    </location>
</feature>
<feature type="domain" description="Nucleoporin NSP1-like C-terminal" evidence="11">
    <location>
        <begin position="674"/>
        <end position="769"/>
    </location>
</feature>
<evidence type="ECO:0000256" key="5">
    <source>
        <dbReference type="ARBA" id="ARBA00022927"/>
    </source>
</evidence>
<dbReference type="PANTHER" id="PTHR12084:SF0">
    <property type="entry name" value="NUCLEAR PORE GLYCOPROTEIN P62"/>
    <property type="match status" value="1"/>
</dbReference>
<organism evidence="12">
    <name type="scientific">Sesamum calycinum</name>
    <dbReference type="NCBI Taxonomy" id="2727403"/>
    <lineage>
        <taxon>Eukaryota</taxon>
        <taxon>Viridiplantae</taxon>
        <taxon>Streptophyta</taxon>
        <taxon>Embryophyta</taxon>
        <taxon>Tracheophyta</taxon>
        <taxon>Spermatophyta</taxon>
        <taxon>Magnoliopsida</taxon>
        <taxon>eudicotyledons</taxon>
        <taxon>Gunneridae</taxon>
        <taxon>Pentapetalae</taxon>
        <taxon>asterids</taxon>
        <taxon>lamiids</taxon>
        <taxon>Lamiales</taxon>
        <taxon>Pedaliaceae</taxon>
        <taxon>Sesamum</taxon>
    </lineage>
</organism>
<keyword evidence="7" id="KW-0906">Nuclear pore complex</keyword>
<evidence type="ECO:0000256" key="9">
    <source>
        <dbReference type="SAM" id="Coils"/>
    </source>
</evidence>
<evidence type="ECO:0000256" key="6">
    <source>
        <dbReference type="ARBA" id="ARBA00023010"/>
    </source>
</evidence>
<keyword evidence="5" id="KW-0653">Protein transport</keyword>
<dbReference type="InterPro" id="IPR026010">
    <property type="entry name" value="NSP1/NUP62"/>
</dbReference>
<evidence type="ECO:0000256" key="2">
    <source>
        <dbReference type="ARBA" id="ARBA00005911"/>
    </source>
</evidence>
<dbReference type="GO" id="GO:0006606">
    <property type="term" value="P:protein import into nucleus"/>
    <property type="evidence" value="ECO:0007669"/>
    <property type="project" value="TreeGrafter"/>
</dbReference>
<evidence type="ECO:0000256" key="4">
    <source>
        <dbReference type="ARBA" id="ARBA00022816"/>
    </source>
</evidence>
<keyword evidence="6" id="KW-0811">Translocation</keyword>
<dbReference type="PANTHER" id="PTHR12084">
    <property type="entry name" value="NUCLEAR PORE GLYCOPROTEIN P62-RELATED"/>
    <property type="match status" value="1"/>
</dbReference>
<dbReference type="GO" id="GO:0017056">
    <property type="term" value="F:structural constituent of nuclear pore"/>
    <property type="evidence" value="ECO:0007669"/>
    <property type="project" value="InterPro"/>
</dbReference>
<comment type="caution">
    <text evidence="12">The sequence shown here is derived from an EMBL/GenBank/DDBJ whole genome shotgun (WGS) entry which is preliminary data.</text>
</comment>
<sequence>MTATPGATSSSFGQSSGSTSGLFGSSSALFGSSAAGPLFSTSSSSTSTALSFPLSTNTSSSASPTSASTSTSSAAGFSFPTSSASSTPGFSFSTAPSSTTAGFSFLKSTSSSAASASAAVSSSSTPGFSFGTTGIQSSASAASLSSAPTSKLGAFGSTPPSLFSTVTTTTTTSASAPAAASVSSAASAGFPGFGTTATLASSSGNAASLSLSSKSPATAASSASQTQLTAALPSFVLRLMDLNRTSLLVPRDFLLADRKYTSLLSYLILLVYDVDNILLNEKHFFNERSCLKSSGCCPCPSSNNLGCHMWGVVDEDEEGDSINKDGNAAHGASACSFTTTAKTVVKEKTSLTDQVDSSTTALVPYMQACSPVEDSEVLKYEATPDAKKNPTKEVVFDASENSSGASEALDGNELGHPACGRLMSVEFPLCTECKQLNLCLQNTLCHRKAHLIKQILRKYGDITRGSILKSIEAKAAFLQLVAEVVERLHSHTLDTIGAHEMQVVQKWADDAAAVGFHVEWLQHRIKQVVAISKYRDSLTQLNEIKEQIAAAKIALLEMQLQQIILKKEIDSNDLMLNESRQVLLIEMSSQLGWDREYRVVSSFYLYAMCQNVDDRSCHTLDSMDACPGVPAVGSTIAVSSSTSAPAQTPSALVVASSSGTTSTTSAVLASAPKLPSEITGKTVEEIIKEWNAELQERTGKFRKQANAIAEWDRRILQNRDILLKLESEVAKVVETQGSLERQLELIETHQDEVDKALQSMEEEAERIYREERGLLLDDDAASTRDAMYEQAELIERELEQMTEHIKSIISTLNASHGGELEAADGMTPLDVVCSNLKQSIELIDVD</sequence>
<dbReference type="InterPro" id="IPR007942">
    <property type="entry name" value="PLipase-like"/>
</dbReference>
<reference evidence="12" key="1">
    <citation type="submission" date="2020-06" db="EMBL/GenBank/DDBJ databases">
        <authorList>
            <person name="Li T."/>
            <person name="Hu X."/>
            <person name="Zhang T."/>
            <person name="Song X."/>
            <person name="Zhang H."/>
            <person name="Dai N."/>
            <person name="Sheng W."/>
            <person name="Hou X."/>
            <person name="Wei L."/>
        </authorList>
    </citation>
    <scope>NUCLEOTIDE SEQUENCE</scope>
    <source>
        <strain evidence="12">KEN8</strain>
        <tissue evidence="12">Leaf</tissue>
    </source>
</reference>
<comment type="subcellular location">
    <subcellularLocation>
        <location evidence="1">Nucleus</location>
        <location evidence="1">Nuclear pore complex</location>
    </subcellularLocation>
</comment>
<dbReference type="InterPro" id="IPR007758">
    <property type="entry name" value="Nucleoporin_NSP1_C"/>
</dbReference>
<dbReference type="AlphaFoldDB" id="A0AAW2SZ31"/>
<name>A0AAW2SZ31_9LAMI</name>
<dbReference type="GO" id="GO:0044613">
    <property type="term" value="C:nuclear pore central transport channel"/>
    <property type="evidence" value="ECO:0007669"/>
    <property type="project" value="TreeGrafter"/>
</dbReference>
<proteinExistence type="inferred from homology"/>
<comment type="similarity">
    <text evidence="2">Belongs to the nucleoporin NSP1/NUP62 family.</text>
</comment>
<evidence type="ECO:0000259" key="11">
    <source>
        <dbReference type="Pfam" id="PF05064"/>
    </source>
</evidence>
<keyword evidence="8" id="KW-0539">Nucleus</keyword>
<evidence type="ECO:0000256" key="7">
    <source>
        <dbReference type="ARBA" id="ARBA00023132"/>
    </source>
</evidence>
<dbReference type="Gene3D" id="1.20.5.170">
    <property type="match status" value="1"/>
</dbReference>
<keyword evidence="9" id="KW-0175">Coiled coil</keyword>
<evidence type="ECO:0000256" key="1">
    <source>
        <dbReference type="ARBA" id="ARBA00004567"/>
    </source>
</evidence>
<dbReference type="GO" id="GO:0051028">
    <property type="term" value="P:mRNA transport"/>
    <property type="evidence" value="ECO:0007669"/>
    <property type="project" value="UniProtKB-KW"/>
</dbReference>
<gene>
    <name evidence="12" type="ORF">Scaly_0220200</name>
</gene>
<dbReference type="FunFam" id="1.20.5.170:FF:000040">
    <property type="entry name" value="Nuclear pore glycoprotein p62"/>
    <property type="match status" value="1"/>
</dbReference>
<evidence type="ECO:0000313" key="12">
    <source>
        <dbReference type="EMBL" id="KAL0397718.1"/>
    </source>
</evidence>
<feature type="region of interest" description="Disordered" evidence="10">
    <location>
        <begin position="1"/>
        <end position="21"/>
    </location>
</feature>
<evidence type="ECO:0000256" key="8">
    <source>
        <dbReference type="ARBA" id="ARBA00023242"/>
    </source>
</evidence>
<protein>
    <submittedName>
        <fullName evidence="12">Nuclear pore complex protein</fullName>
    </submittedName>
</protein>
<dbReference type="GO" id="GO:0006405">
    <property type="term" value="P:RNA export from nucleus"/>
    <property type="evidence" value="ECO:0007669"/>
    <property type="project" value="TreeGrafter"/>
</dbReference>
<dbReference type="Pfam" id="PF05278">
    <property type="entry name" value="PEARLI-4"/>
    <property type="match status" value="1"/>
</dbReference>
<keyword evidence="3" id="KW-0813">Transport</keyword>
<accession>A0AAW2SZ31</accession>
<evidence type="ECO:0000256" key="3">
    <source>
        <dbReference type="ARBA" id="ARBA00022448"/>
    </source>
</evidence>
<evidence type="ECO:0000256" key="10">
    <source>
        <dbReference type="SAM" id="MobiDB-lite"/>
    </source>
</evidence>
<reference evidence="12" key="2">
    <citation type="journal article" date="2024" name="Plant">
        <title>Genomic evolution and insights into agronomic trait innovations of Sesamum species.</title>
        <authorList>
            <person name="Miao H."/>
            <person name="Wang L."/>
            <person name="Qu L."/>
            <person name="Liu H."/>
            <person name="Sun Y."/>
            <person name="Le M."/>
            <person name="Wang Q."/>
            <person name="Wei S."/>
            <person name="Zheng Y."/>
            <person name="Lin W."/>
            <person name="Duan Y."/>
            <person name="Cao H."/>
            <person name="Xiong S."/>
            <person name="Wang X."/>
            <person name="Wei L."/>
            <person name="Li C."/>
            <person name="Ma Q."/>
            <person name="Ju M."/>
            <person name="Zhao R."/>
            <person name="Li G."/>
            <person name="Mu C."/>
            <person name="Tian Q."/>
            <person name="Mei H."/>
            <person name="Zhang T."/>
            <person name="Gao T."/>
            <person name="Zhang H."/>
        </authorList>
    </citation>
    <scope>NUCLEOTIDE SEQUENCE</scope>
    <source>
        <strain evidence="12">KEN8</strain>
    </source>
</reference>